<feature type="region of interest" description="Disordered" evidence="1">
    <location>
        <begin position="117"/>
        <end position="157"/>
    </location>
</feature>
<feature type="region of interest" description="Disordered" evidence="1">
    <location>
        <begin position="188"/>
        <end position="209"/>
    </location>
</feature>
<feature type="region of interest" description="Disordered" evidence="1">
    <location>
        <begin position="225"/>
        <end position="247"/>
    </location>
</feature>
<accession>A0AAW0E1R5</accession>
<dbReference type="Gene3D" id="3.10.20.90">
    <property type="entry name" value="Phosphatidylinositol 3-kinase Catalytic Subunit, Chain A, domain 1"/>
    <property type="match status" value="2"/>
</dbReference>
<comment type="caution">
    <text evidence="2">The sequence shown here is derived from an EMBL/GenBank/DDBJ whole genome shotgun (WGS) entry which is preliminary data.</text>
</comment>
<dbReference type="CDD" id="cd01763">
    <property type="entry name" value="Ubl_SUMO_like"/>
    <property type="match status" value="1"/>
</dbReference>
<proteinExistence type="predicted"/>
<organism evidence="2 3">
    <name type="scientific">Paramarasmius palmivorus</name>
    <dbReference type="NCBI Taxonomy" id="297713"/>
    <lineage>
        <taxon>Eukaryota</taxon>
        <taxon>Fungi</taxon>
        <taxon>Dikarya</taxon>
        <taxon>Basidiomycota</taxon>
        <taxon>Agaricomycotina</taxon>
        <taxon>Agaricomycetes</taxon>
        <taxon>Agaricomycetidae</taxon>
        <taxon>Agaricales</taxon>
        <taxon>Marasmiineae</taxon>
        <taxon>Marasmiaceae</taxon>
        <taxon>Paramarasmius</taxon>
    </lineage>
</organism>
<feature type="compositionally biased region" description="Basic and acidic residues" evidence="1">
    <location>
        <begin position="46"/>
        <end position="70"/>
    </location>
</feature>
<evidence type="ECO:0008006" key="4">
    <source>
        <dbReference type="Google" id="ProtNLM"/>
    </source>
</evidence>
<protein>
    <recommendedName>
        <fullName evidence="4">Rad60/SUMO-like domain-containing protein</fullName>
    </recommendedName>
</protein>
<evidence type="ECO:0000256" key="1">
    <source>
        <dbReference type="SAM" id="MobiDB-lite"/>
    </source>
</evidence>
<dbReference type="AlphaFoldDB" id="A0AAW0E1R5"/>
<reference evidence="2 3" key="1">
    <citation type="submission" date="2024-01" db="EMBL/GenBank/DDBJ databases">
        <title>A draft genome for a cacao thread blight-causing isolate of Paramarasmius palmivorus.</title>
        <authorList>
            <person name="Baruah I.K."/>
            <person name="Bukari Y."/>
            <person name="Amoako-Attah I."/>
            <person name="Meinhardt L.W."/>
            <person name="Bailey B.A."/>
            <person name="Cohen S.P."/>
        </authorList>
    </citation>
    <scope>NUCLEOTIDE SEQUENCE [LARGE SCALE GENOMIC DNA]</scope>
    <source>
        <strain evidence="2 3">GH-12</strain>
    </source>
</reference>
<feature type="region of interest" description="Disordered" evidence="1">
    <location>
        <begin position="1"/>
        <end position="101"/>
    </location>
</feature>
<feature type="compositionally biased region" description="Basic residues" evidence="1">
    <location>
        <begin position="130"/>
        <end position="144"/>
    </location>
</feature>
<dbReference type="EMBL" id="JAYKXP010000006">
    <property type="protein sequence ID" value="KAK7057000.1"/>
    <property type="molecule type" value="Genomic_DNA"/>
</dbReference>
<feature type="compositionally biased region" description="Low complexity" evidence="1">
    <location>
        <begin position="14"/>
        <end position="30"/>
    </location>
</feature>
<evidence type="ECO:0000313" key="3">
    <source>
        <dbReference type="Proteomes" id="UP001383192"/>
    </source>
</evidence>
<sequence length="513" mass="56604">MSSSTRPKPRPRPVKSANAAAGSSSSTAASRPTEVKDDDDMFIRQPRKDESTWDRIKKINKEPIKSKTVADSDSEEEEDSPRRKGKKRKHNDKSSGWQNQKNLERYLSEDLSDNDSDIQILEDSGGTQNGHKRKRETQRQRSRSRSITPPPELSNAHLQTMREVVRLVSGLNLEKLRLMSLIFRQTVGEAPRAASPTSSDNGVSDDDDDTNLLPELANIRRNFRAQSRGASQSRLGSSPPPTFVAGRNGSEETVMVTVKWQPHPLNPNGNKDPIIYKIRRNEGFRDLFESAAEDFQVLSENLILTYRGNRFFSSVSPASLHMFHEAEVTACDLKTYDYIRKSRTTYERRPAISPVKSLARPTSVPSIDAIEITSDSDDAVSLAPINELNDSDDDEPANIPASQEPAPVESAGDTIKLTIRSGMTSKDVTLTVRTTAKCGAIVKAFLKKAGLESNYPAFMSGQMEPSPSGKKPKKAAVPPKIPMLCLDGDKIGNNEEIGSLDLEDGDMVEVVGL</sequence>
<evidence type="ECO:0000313" key="2">
    <source>
        <dbReference type="EMBL" id="KAK7057000.1"/>
    </source>
</evidence>
<feature type="compositionally biased region" description="Polar residues" evidence="1">
    <location>
        <begin position="225"/>
        <end position="236"/>
    </location>
</feature>
<feature type="region of interest" description="Disordered" evidence="1">
    <location>
        <begin position="386"/>
        <end position="410"/>
    </location>
</feature>
<keyword evidence="3" id="KW-1185">Reference proteome</keyword>
<gene>
    <name evidence="2" type="ORF">VNI00_002718</name>
</gene>
<dbReference type="Proteomes" id="UP001383192">
    <property type="component" value="Unassembled WGS sequence"/>
</dbReference>
<name>A0AAW0E1R5_9AGAR</name>